<evidence type="ECO:0000256" key="6">
    <source>
        <dbReference type="PROSITE-ProRule" id="PRU10141"/>
    </source>
</evidence>
<feature type="compositionally biased region" description="Basic and acidic residues" evidence="7">
    <location>
        <begin position="1159"/>
        <end position="1174"/>
    </location>
</feature>
<accession>A0AAD6IZL2</accession>
<keyword evidence="3" id="KW-0418">Kinase</keyword>
<keyword evidence="10" id="KW-1185">Reference proteome</keyword>
<feature type="compositionally biased region" description="Acidic residues" evidence="7">
    <location>
        <begin position="602"/>
        <end position="611"/>
    </location>
</feature>
<dbReference type="GO" id="GO:0004672">
    <property type="term" value="F:protein kinase activity"/>
    <property type="evidence" value="ECO:0007669"/>
    <property type="project" value="InterPro"/>
</dbReference>
<feature type="compositionally biased region" description="Low complexity" evidence="7">
    <location>
        <begin position="964"/>
        <end position="975"/>
    </location>
</feature>
<evidence type="ECO:0000256" key="3">
    <source>
        <dbReference type="ARBA" id="ARBA00022777"/>
    </source>
</evidence>
<dbReference type="SUPFAM" id="SSF56112">
    <property type="entry name" value="Protein kinase-like (PK-like)"/>
    <property type="match status" value="1"/>
</dbReference>
<protein>
    <submittedName>
        <fullName evidence="9">PAK-2p27</fullName>
    </submittedName>
</protein>
<evidence type="ECO:0000256" key="2">
    <source>
        <dbReference type="ARBA" id="ARBA00022741"/>
    </source>
</evidence>
<name>A0AAD6IZL2_DREDA</name>
<evidence type="ECO:0000256" key="7">
    <source>
        <dbReference type="SAM" id="MobiDB-lite"/>
    </source>
</evidence>
<dbReference type="InterPro" id="IPR050915">
    <property type="entry name" value="MAP_kinase_kinase"/>
</dbReference>
<dbReference type="GO" id="GO:0000165">
    <property type="term" value="P:MAPK cascade"/>
    <property type="evidence" value="ECO:0007669"/>
    <property type="project" value="UniProtKB-ARBA"/>
</dbReference>
<feature type="compositionally biased region" description="Low complexity" evidence="7">
    <location>
        <begin position="1104"/>
        <end position="1120"/>
    </location>
</feature>
<feature type="compositionally biased region" description="Low complexity" evidence="7">
    <location>
        <begin position="815"/>
        <end position="828"/>
    </location>
</feature>
<dbReference type="InterPro" id="IPR000719">
    <property type="entry name" value="Prot_kinase_dom"/>
</dbReference>
<feature type="compositionally biased region" description="Polar residues" evidence="7">
    <location>
        <begin position="1033"/>
        <end position="1045"/>
    </location>
</feature>
<feature type="domain" description="Protein kinase" evidence="8">
    <location>
        <begin position="1193"/>
        <end position="1465"/>
    </location>
</feature>
<feature type="compositionally biased region" description="Pro residues" evidence="7">
    <location>
        <begin position="1048"/>
        <end position="1057"/>
    </location>
</feature>
<evidence type="ECO:0000256" key="4">
    <source>
        <dbReference type="ARBA" id="ARBA00022840"/>
    </source>
</evidence>
<dbReference type="GO" id="GO:0005524">
    <property type="term" value="F:ATP binding"/>
    <property type="evidence" value="ECO:0007669"/>
    <property type="project" value="UniProtKB-UniRule"/>
</dbReference>
<gene>
    <name evidence="9" type="ORF">Dda_5078</name>
</gene>
<dbReference type="SMART" id="SM00220">
    <property type="entry name" value="S_TKc"/>
    <property type="match status" value="1"/>
</dbReference>
<feature type="region of interest" description="Disordered" evidence="7">
    <location>
        <begin position="20"/>
        <end position="51"/>
    </location>
</feature>
<dbReference type="Proteomes" id="UP001221413">
    <property type="component" value="Unassembled WGS sequence"/>
</dbReference>
<evidence type="ECO:0000256" key="1">
    <source>
        <dbReference type="ARBA" id="ARBA00022679"/>
    </source>
</evidence>
<feature type="region of interest" description="Disordered" evidence="7">
    <location>
        <begin position="729"/>
        <end position="795"/>
    </location>
</feature>
<dbReference type="InterPro" id="IPR017441">
    <property type="entry name" value="Protein_kinase_ATP_BS"/>
</dbReference>
<comment type="similarity">
    <text evidence="5">Belongs to the protein kinase superfamily. STE Ser/Thr protein kinase family. MAP kinase kinase subfamily.</text>
</comment>
<keyword evidence="1" id="KW-0808">Transferase</keyword>
<dbReference type="EMBL" id="JAQGDS010000006">
    <property type="protein sequence ID" value="KAJ6259441.1"/>
    <property type="molecule type" value="Genomic_DNA"/>
</dbReference>
<dbReference type="InterPro" id="IPR008271">
    <property type="entry name" value="Ser/Thr_kinase_AS"/>
</dbReference>
<dbReference type="CDD" id="cd06621">
    <property type="entry name" value="PKc_Pek1_like"/>
    <property type="match status" value="1"/>
</dbReference>
<feature type="region of interest" description="Disordered" evidence="7">
    <location>
        <begin position="518"/>
        <end position="551"/>
    </location>
</feature>
<evidence type="ECO:0000313" key="9">
    <source>
        <dbReference type="EMBL" id="KAJ6259441.1"/>
    </source>
</evidence>
<dbReference type="FunFam" id="1.10.510.10:FF:000263">
    <property type="entry name" value="MAP kinase skh1/pek1"/>
    <property type="match status" value="1"/>
</dbReference>
<dbReference type="PROSITE" id="PS00108">
    <property type="entry name" value="PROTEIN_KINASE_ST"/>
    <property type="match status" value="1"/>
</dbReference>
<dbReference type="Gene3D" id="1.10.510.10">
    <property type="entry name" value="Transferase(Phosphotransferase) domain 1"/>
    <property type="match status" value="1"/>
</dbReference>
<evidence type="ECO:0000256" key="5">
    <source>
        <dbReference type="ARBA" id="ARBA00038035"/>
    </source>
</evidence>
<reference evidence="9" key="1">
    <citation type="submission" date="2023-01" db="EMBL/GenBank/DDBJ databases">
        <title>The chitinases involved in constricting ring structure development in the nematode-trapping fungus Drechslerella dactyloides.</title>
        <authorList>
            <person name="Wang R."/>
            <person name="Zhang L."/>
            <person name="Tang P."/>
            <person name="Li S."/>
            <person name="Liang L."/>
        </authorList>
    </citation>
    <scope>NUCLEOTIDE SEQUENCE</scope>
    <source>
        <strain evidence="9">YMF1.00031</strain>
    </source>
</reference>
<proteinExistence type="inferred from homology"/>
<feature type="compositionally biased region" description="Basic and acidic residues" evidence="7">
    <location>
        <begin position="612"/>
        <end position="631"/>
    </location>
</feature>
<dbReference type="Pfam" id="PF00069">
    <property type="entry name" value="Pkinase"/>
    <property type="match status" value="1"/>
</dbReference>
<feature type="compositionally biased region" description="Basic residues" evidence="7">
    <location>
        <begin position="782"/>
        <end position="791"/>
    </location>
</feature>
<feature type="region of interest" description="Disordered" evidence="7">
    <location>
        <begin position="808"/>
        <end position="853"/>
    </location>
</feature>
<evidence type="ECO:0000313" key="10">
    <source>
        <dbReference type="Proteomes" id="UP001221413"/>
    </source>
</evidence>
<dbReference type="InterPro" id="IPR011009">
    <property type="entry name" value="Kinase-like_dom_sf"/>
</dbReference>
<feature type="compositionally biased region" description="Low complexity" evidence="7">
    <location>
        <begin position="989"/>
        <end position="1006"/>
    </location>
</feature>
<dbReference type="PROSITE" id="PS00107">
    <property type="entry name" value="PROTEIN_KINASE_ATP"/>
    <property type="match status" value="1"/>
</dbReference>
<feature type="compositionally biased region" description="Polar residues" evidence="7">
    <location>
        <begin position="1146"/>
        <end position="1158"/>
    </location>
</feature>
<keyword evidence="4 6" id="KW-0067">ATP-binding</keyword>
<dbReference type="PANTHER" id="PTHR47448">
    <property type="entry name" value="DUAL SPECIFICITY MITOGEN-ACTIVATED PROTEIN KINASE KINASE DSOR1-LIKE PROTEIN"/>
    <property type="match status" value="1"/>
</dbReference>
<feature type="compositionally biased region" description="Polar residues" evidence="7">
    <location>
        <begin position="1080"/>
        <end position="1092"/>
    </location>
</feature>
<sequence>MYAPHPAGEVQHQHLRVLPRAHDPSPVPPRRQHPARMPSREVEQRPSRRQIPHADALVLPLMIRPFSLSRSRLRTSDLCASRISYRSWPVSTSHTRIVWSLPPLTSVVQSSDSWMHANPRVCPLSVRRQAPVSTSHSLTFASPDALATTFPRSCTAFTGPSWPRSRFSSRPACRSHTQIVASFEQETMCRSSKHTSSTPIRWPGSCTTGRHPSAIEYTMHVWSLDPVTSMLSSNCKHNTEPRWYPIPVVVVVVAPSLAPSPPITLVHLPVAMSQTRTVRSRDPVTIFHRSNWTQYVALTWPFSQRRLSVALTSNMAFQSLPYGWPSHVPYSRSKACFHTWASIAADHQDRDTSSQLSSDRWSRWENIWATSSAGNTVIKSGVSKNPKRVAIAVARRRLTDSCGLVMLAAAAADPVQNGAEGVWDEAAQDFSVATDGQSVAGATAANADTLVPVPGSVVAGTAPSGRRLLKARLPLLLVVVADRAAGLFERRVVVGAIGEGIAERDGVGEVERGVVPFGRRLSEIEDPEDGGPSAAGDPRPQAGSGRADTTAAGVGSTAVPVVHAIVFTAVVAAAVETEVDVEAEGVGDVGGGGCGRLALPERDEEDDEDERGEQRRAEESRGEEKKRGWRGGREQADWFIYEGAAGRAAVMQAGPVPARCAAAAAASISTASAERERVPAMSQGRRGLHLSSRPARLPRLPDSPALDTIDASGDTPCTVWHTAALETVETAPAGGAGGEAKQEEGGNGPGAAEEPAGETWTISHRRGRQSGKWPSALFPAQTRKHPTRSTRQHINTSTLQRILPARMALPPPPSLLLSSSSSSSSQPPSTSPRRHLHIFTASSPSPSQSPPPSAPCHRPSPCIRCCCRCCLSHAACRAHSPKLSCLHPPLGPPCPVRLSPVQPSHLNHLLTFPHRPSSIIRYTSPRHHHHHHHHPITTIPISITTTTYHIYQLRHRRSPPRRSGPPAARATPSPAKLSALTPNHLLQQRLARSPARPPAMSATSAPLLRPPITAPTLASRPNSGARSPMLSLSIPQSSATPSASPVPQIMPTPPRGGPPKLRLTTTPKHDPPRLQIATPEGSSSMPSSQASTGRRPRLPPLMPVPGGSSDMSSSRSGSSSLTANSYITHERSPGGSLYTSKEMGFTNGSPDGLSANTSHSKEEEEAKRLAMESKDVEDLDDEGWRFASRDGRITEMSSLGEGAGGAVTKCKLRGGKTLFALKIITTDPNPAIKRQILRELEFNRGCSSPYICQYYGAFFDETSATISIAMEFCEGGSLDAIYREIKRLGGRTGEKVLGKIAEGVLAGLTYLHSKKIIHRDIKPSNILVSRNGLVKLCDFGVSGELLGSKGDADTFIGTSYYMAPERIQGMSYTITSDVWSLGVTLLEVAQHRFPFPADGSGDRQAPAGLIDLLTYIVRQPIPVLKDEPEKGVKWSDAFKYFIQCCLEKDTARRASPWRMLEHPWIVEMQKKKVNMHRFLAQVWDWKD</sequence>
<dbReference type="PROSITE" id="PS50011">
    <property type="entry name" value="PROTEIN_KINASE_DOM"/>
    <property type="match status" value="1"/>
</dbReference>
<feature type="region of interest" description="Disordered" evidence="7">
    <location>
        <begin position="954"/>
        <end position="1174"/>
    </location>
</feature>
<evidence type="ECO:0000259" key="8">
    <source>
        <dbReference type="PROSITE" id="PS50011"/>
    </source>
</evidence>
<dbReference type="PANTHER" id="PTHR47448:SF5">
    <property type="entry name" value="MITOGEN-ACTIVATED PROTEIN KINASE KINAE MKK2"/>
    <property type="match status" value="1"/>
</dbReference>
<feature type="region of interest" description="Disordered" evidence="7">
    <location>
        <begin position="585"/>
        <end position="631"/>
    </location>
</feature>
<feature type="region of interest" description="Disordered" evidence="7">
    <location>
        <begin position="670"/>
        <end position="712"/>
    </location>
</feature>
<dbReference type="Gene3D" id="3.30.200.20">
    <property type="entry name" value="Phosphorylase Kinase, domain 1"/>
    <property type="match status" value="1"/>
</dbReference>
<comment type="caution">
    <text evidence="9">The sequence shown here is derived from an EMBL/GenBank/DDBJ whole genome shotgun (WGS) entry which is preliminary data.</text>
</comment>
<keyword evidence="2 6" id="KW-0547">Nucleotide-binding</keyword>
<dbReference type="FunFam" id="3.30.200.20:FF:000294">
    <property type="entry name" value="Map kinase kinase"/>
    <property type="match status" value="1"/>
</dbReference>
<feature type="binding site" evidence="6">
    <location>
        <position position="1222"/>
    </location>
    <ligand>
        <name>ATP</name>
        <dbReference type="ChEBI" id="CHEBI:30616"/>
    </ligand>
</feature>
<organism evidence="9 10">
    <name type="scientific">Drechslerella dactyloides</name>
    <name type="common">Nematode-trapping fungus</name>
    <name type="synonym">Arthrobotrys dactyloides</name>
    <dbReference type="NCBI Taxonomy" id="74499"/>
    <lineage>
        <taxon>Eukaryota</taxon>
        <taxon>Fungi</taxon>
        <taxon>Dikarya</taxon>
        <taxon>Ascomycota</taxon>
        <taxon>Pezizomycotina</taxon>
        <taxon>Orbiliomycetes</taxon>
        <taxon>Orbiliales</taxon>
        <taxon>Orbiliaceae</taxon>
        <taxon>Drechslerella</taxon>
    </lineage>
</organism>